<evidence type="ECO:0008006" key="5">
    <source>
        <dbReference type="Google" id="ProtNLM"/>
    </source>
</evidence>
<dbReference type="Proteomes" id="UP000075502">
    <property type="component" value="Unassembled WGS sequence"/>
</dbReference>
<sequence>MACHEIAALRLGLMNILGIDDPAERAHELAELGPAAEAPGPISAMLRAGDLKSLSRLFEGSLAELQEKVAKTPAGDEKIAYLRSLLILTKQVELDLRAQVDGLGRLYRELEEMHDFVHEIYPAE</sequence>
<name>A0A150PS81_SORCE</name>
<accession>A0A150PS81</accession>
<dbReference type="EMBL" id="JEME01003214">
    <property type="protein sequence ID" value="KYG01884.1"/>
    <property type="molecule type" value="Genomic_DNA"/>
</dbReference>
<dbReference type="Pfam" id="PF11483">
    <property type="entry name" value="DUF3209"/>
    <property type="match status" value="1"/>
</dbReference>
<dbReference type="Gene3D" id="6.10.140.1220">
    <property type="match status" value="1"/>
</dbReference>
<dbReference type="Proteomes" id="UP000075604">
    <property type="component" value="Unassembled WGS sequence"/>
</dbReference>
<evidence type="ECO:0000313" key="4">
    <source>
        <dbReference type="Proteomes" id="UP000075604"/>
    </source>
</evidence>
<proteinExistence type="predicted"/>
<dbReference type="InterPro" id="IPR021577">
    <property type="entry name" value="DUF3209"/>
</dbReference>
<comment type="caution">
    <text evidence="1">The sequence shown here is derived from an EMBL/GenBank/DDBJ whole genome shotgun (WGS) entry which is preliminary data.</text>
</comment>
<reference evidence="3 4" key="1">
    <citation type="submission" date="2014-02" db="EMBL/GenBank/DDBJ databases">
        <title>The small core and large imbalanced accessory genome model reveals a collaborative survival strategy of Sorangium cellulosum strains in nature.</title>
        <authorList>
            <person name="Han K."/>
            <person name="Peng R."/>
            <person name="Blom J."/>
            <person name="Li Y.-Z."/>
        </authorList>
    </citation>
    <scope>NUCLEOTIDE SEQUENCE [LARGE SCALE GENOMIC DNA]</scope>
    <source>
        <strain evidence="2 3">So0007-03</strain>
        <strain evidence="1 4">So0157-18</strain>
    </source>
</reference>
<evidence type="ECO:0000313" key="3">
    <source>
        <dbReference type="Proteomes" id="UP000075502"/>
    </source>
</evidence>
<organism evidence="1 4">
    <name type="scientific">Sorangium cellulosum</name>
    <name type="common">Polyangium cellulosum</name>
    <dbReference type="NCBI Taxonomy" id="56"/>
    <lineage>
        <taxon>Bacteria</taxon>
        <taxon>Pseudomonadati</taxon>
        <taxon>Myxococcota</taxon>
        <taxon>Polyangia</taxon>
        <taxon>Polyangiales</taxon>
        <taxon>Polyangiaceae</taxon>
        <taxon>Sorangium</taxon>
    </lineage>
</organism>
<dbReference type="AlphaFoldDB" id="A0A150PS81"/>
<gene>
    <name evidence="1" type="ORF">BE04_31280</name>
    <name evidence="2" type="ORF">BE21_55630</name>
</gene>
<evidence type="ECO:0000313" key="2">
    <source>
        <dbReference type="EMBL" id="KYG01884.1"/>
    </source>
</evidence>
<evidence type="ECO:0000313" key="1">
    <source>
        <dbReference type="EMBL" id="KYF58336.1"/>
    </source>
</evidence>
<dbReference type="EMBL" id="JELX01001623">
    <property type="protein sequence ID" value="KYF58336.1"/>
    <property type="molecule type" value="Genomic_DNA"/>
</dbReference>
<protein>
    <recommendedName>
        <fullName evidence="5">DUF3209 domain-containing protein</fullName>
    </recommendedName>
</protein>